<dbReference type="InterPro" id="IPR013087">
    <property type="entry name" value="Znf_C2H2_type"/>
</dbReference>
<comment type="caution">
    <text evidence="4">The sequence shown here is derived from an EMBL/GenBank/DDBJ whole genome shotgun (WGS) entry which is preliminary data.</text>
</comment>
<organism evidence="4 5">
    <name type="scientific">Rhodocollybia butyracea</name>
    <dbReference type="NCBI Taxonomy" id="206335"/>
    <lineage>
        <taxon>Eukaryota</taxon>
        <taxon>Fungi</taxon>
        <taxon>Dikarya</taxon>
        <taxon>Basidiomycota</taxon>
        <taxon>Agaricomycotina</taxon>
        <taxon>Agaricomycetes</taxon>
        <taxon>Agaricomycetidae</taxon>
        <taxon>Agaricales</taxon>
        <taxon>Marasmiineae</taxon>
        <taxon>Omphalotaceae</taxon>
        <taxon>Rhodocollybia</taxon>
    </lineage>
</organism>
<evidence type="ECO:0000313" key="5">
    <source>
        <dbReference type="Proteomes" id="UP000772434"/>
    </source>
</evidence>
<dbReference type="Proteomes" id="UP000772434">
    <property type="component" value="Unassembled WGS sequence"/>
</dbReference>
<keyword evidence="1" id="KW-0863">Zinc-finger</keyword>
<keyword evidence="1" id="KW-0479">Metal-binding</keyword>
<reference evidence="4" key="1">
    <citation type="submission" date="2020-11" db="EMBL/GenBank/DDBJ databases">
        <authorList>
            <consortium name="DOE Joint Genome Institute"/>
            <person name="Ahrendt S."/>
            <person name="Riley R."/>
            <person name="Andreopoulos W."/>
            <person name="Labutti K."/>
            <person name="Pangilinan J."/>
            <person name="Ruiz-Duenas F.J."/>
            <person name="Barrasa J.M."/>
            <person name="Sanchez-Garcia M."/>
            <person name="Camarero S."/>
            <person name="Miyauchi S."/>
            <person name="Serrano A."/>
            <person name="Linde D."/>
            <person name="Babiker R."/>
            <person name="Drula E."/>
            <person name="Ayuso-Fernandez I."/>
            <person name="Pacheco R."/>
            <person name="Padilla G."/>
            <person name="Ferreira P."/>
            <person name="Barriuso J."/>
            <person name="Kellner H."/>
            <person name="Castanera R."/>
            <person name="Alfaro M."/>
            <person name="Ramirez L."/>
            <person name="Pisabarro A.G."/>
            <person name="Kuo A."/>
            <person name="Tritt A."/>
            <person name="Lipzen A."/>
            <person name="He G."/>
            <person name="Yan M."/>
            <person name="Ng V."/>
            <person name="Cullen D."/>
            <person name="Martin F."/>
            <person name="Rosso M.-N."/>
            <person name="Henrissat B."/>
            <person name="Hibbett D."/>
            <person name="Martinez A.T."/>
            <person name="Grigoriev I.V."/>
        </authorList>
    </citation>
    <scope>NUCLEOTIDE SEQUENCE</scope>
    <source>
        <strain evidence="4">AH 40177</strain>
    </source>
</reference>
<dbReference type="PROSITE" id="PS00028">
    <property type="entry name" value="ZINC_FINGER_C2H2_1"/>
    <property type="match status" value="1"/>
</dbReference>
<evidence type="ECO:0000256" key="1">
    <source>
        <dbReference type="PROSITE-ProRule" id="PRU00042"/>
    </source>
</evidence>
<proteinExistence type="predicted"/>
<accession>A0A9P5QAZ8</accession>
<dbReference type="OrthoDB" id="3437960at2759"/>
<dbReference type="EMBL" id="JADNRY010000005">
    <property type="protein sequence ID" value="KAF9077095.1"/>
    <property type="molecule type" value="Genomic_DNA"/>
</dbReference>
<feature type="domain" description="C2H2-type" evidence="3">
    <location>
        <begin position="253"/>
        <end position="277"/>
    </location>
</feature>
<evidence type="ECO:0000256" key="2">
    <source>
        <dbReference type="SAM" id="MobiDB-lite"/>
    </source>
</evidence>
<evidence type="ECO:0000313" key="4">
    <source>
        <dbReference type="EMBL" id="KAF9077095.1"/>
    </source>
</evidence>
<name>A0A9P5QAZ8_9AGAR</name>
<dbReference type="PROSITE" id="PS50157">
    <property type="entry name" value="ZINC_FINGER_C2H2_2"/>
    <property type="match status" value="1"/>
</dbReference>
<feature type="non-terminal residue" evidence="4">
    <location>
        <position position="1"/>
    </location>
</feature>
<keyword evidence="5" id="KW-1185">Reference proteome</keyword>
<keyword evidence="1" id="KW-0862">Zinc</keyword>
<protein>
    <recommendedName>
        <fullName evidence="3">C2H2-type domain-containing protein</fullName>
    </recommendedName>
</protein>
<dbReference type="GO" id="GO:0008270">
    <property type="term" value="F:zinc ion binding"/>
    <property type="evidence" value="ECO:0007669"/>
    <property type="project" value="UniProtKB-KW"/>
</dbReference>
<sequence length="277" mass="30441">MSSDSDINHLSWLWDGHYQLSPSSDCTEEVDGGGLVKYDYSLQFSNDQCPPSNGNSPVTSDAPCGIIYDLAYQQPSLGHETPAFQSSVLGFSVTKQFPRLEIHTTRYPHDSFYAPLSACTEFTYTSPEYSPDNQCFNSPQSSTRSDCNYFINGLPGLNDIGPGNDDGRQLLAYPGIHQATEQSSPSGLYTISPEILQPKAEADLQQSHYCDESSSEYALMGPQNAQKARVASPRVLAASRKRRRPSKGAKSESVCHLCLATFTARHNLTNHLNSHYG</sequence>
<evidence type="ECO:0000259" key="3">
    <source>
        <dbReference type="PROSITE" id="PS50157"/>
    </source>
</evidence>
<dbReference type="AlphaFoldDB" id="A0A9P5QAZ8"/>
<feature type="region of interest" description="Disordered" evidence="2">
    <location>
        <begin position="221"/>
        <end position="248"/>
    </location>
</feature>
<gene>
    <name evidence="4" type="ORF">BDP27DRAFT_1442421</name>
</gene>